<keyword evidence="4 7" id="KW-0133">Cell shape</keyword>
<dbReference type="SUPFAM" id="SSF47090">
    <property type="entry name" value="PGBD-like"/>
    <property type="match status" value="1"/>
</dbReference>
<reference evidence="9 10" key="1">
    <citation type="submission" date="2024-03" db="EMBL/GenBank/DDBJ databases">
        <authorList>
            <person name="Jo J.-H."/>
        </authorList>
    </citation>
    <scope>NUCLEOTIDE SEQUENCE [LARGE SCALE GENOMIC DNA]</scope>
    <source>
        <strain evidence="9 10">PS1R-30</strain>
    </source>
</reference>
<evidence type="ECO:0000256" key="6">
    <source>
        <dbReference type="ARBA" id="ARBA00023316"/>
    </source>
</evidence>
<evidence type="ECO:0000256" key="1">
    <source>
        <dbReference type="ARBA" id="ARBA00004752"/>
    </source>
</evidence>
<dbReference type="Pfam" id="PF03734">
    <property type="entry name" value="YkuD"/>
    <property type="match status" value="1"/>
</dbReference>
<dbReference type="InterPro" id="IPR050979">
    <property type="entry name" value="LD-transpeptidase"/>
</dbReference>
<proteinExistence type="inferred from homology"/>
<evidence type="ECO:0000256" key="2">
    <source>
        <dbReference type="ARBA" id="ARBA00005992"/>
    </source>
</evidence>
<evidence type="ECO:0000256" key="4">
    <source>
        <dbReference type="ARBA" id="ARBA00022960"/>
    </source>
</evidence>
<accession>A0ABU8S1W4</accession>
<comment type="similarity">
    <text evidence="2">Belongs to the YkuD family.</text>
</comment>
<dbReference type="PANTHER" id="PTHR30582">
    <property type="entry name" value="L,D-TRANSPEPTIDASE"/>
    <property type="match status" value="1"/>
</dbReference>
<evidence type="ECO:0000313" key="10">
    <source>
        <dbReference type="Proteomes" id="UP001361239"/>
    </source>
</evidence>
<keyword evidence="3" id="KW-0808">Transferase</keyword>
<feature type="active site" description="Nucleophile" evidence="7">
    <location>
        <position position="330"/>
    </location>
</feature>
<dbReference type="InterPro" id="IPR005490">
    <property type="entry name" value="LD_TPept_cat_dom"/>
</dbReference>
<dbReference type="Gene3D" id="2.40.440.10">
    <property type="entry name" value="L,D-transpeptidase catalytic domain-like"/>
    <property type="match status" value="1"/>
</dbReference>
<sequence length="355" mass="37967">MKIRQLSIVVLLPLAACNQPSPQNQETAQRDAPAIVEDSTRFEDVEAAGGAFTPPPNLAIEVALDRLGFSSGVIDGKPTRLDDLALRGFQAANDLAVSGKLDEATRAALSRAPVEPLRTVRIPQGFAQGPFVPDLPAESGKQAGFDHLGYRNLMEALAERFHTTPETIVSLNGPDARIGAGTVIRVPNVADVDTANLKADERGWSATLAALGVAPVQPQADKLVVSKSKGSLRAFDSADKLLAQFPVTTGSEHDPLPIGNWKILGVSRNPDFHYNPKLFWDVSDKQPDRLLKPGPNGPVGVVWLDLSKDHYGIHGTGEPASIGHSESHGCVRLTNWDAARLAQMVKPGVSVVFEE</sequence>
<feature type="active site" description="Proton donor/acceptor" evidence="7">
    <location>
        <position position="314"/>
    </location>
</feature>
<dbReference type="SUPFAM" id="SSF141523">
    <property type="entry name" value="L,D-transpeptidase catalytic domain-like"/>
    <property type="match status" value="1"/>
</dbReference>
<dbReference type="InterPro" id="IPR002477">
    <property type="entry name" value="Peptidoglycan-bd-like"/>
</dbReference>
<evidence type="ECO:0000259" key="8">
    <source>
        <dbReference type="PROSITE" id="PS52029"/>
    </source>
</evidence>
<dbReference type="EMBL" id="JBBHJZ010000007">
    <property type="protein sequence ID" value="MEJ5979351.1"/>
    <property type="molecule type" value="Genomic_DNA"/>
</dbReference>
<keyword evidence="10" id="KW-1185">Reference proteome</keyword>
<feature type="domain" description="L,D-TPase catalytic" evidence="8">
    <location>
        <begin position="221"/>
        <end position="354"/>
    </location>
</feature>
<dbReference type="Proteomes" id="UP001361239">
    <property type="component" value="Unassembled WGS sequence"/>
</dbReference>
<dbReference type="PROSITE" id="PS52029">
    <property type="entry name" value="LD_TPASE"/>
    <property type="match status" value="1"/>
</dbReference>
<dbReference type="Gene3D" id="1.10.101.10">
    <property type="entry name" value="PGBD-like superfamily/PGBD"/>
    <property type="match status" value="1"/>
</dbReference>
<comment type="caution">
    <text evidence="9">The sequence shown here is derived from an EMBL/GenBank/DDBJ whole genome shotgun (WGS) entry which is preliminary data.</text>
</comment>
<organism evidence="9 10">
    <name type="scientific">Novosphingobium anseongense</name>
    <dbReference type="NCBI Taxonomy" id="3133436"/>
    <lineage>
        <taxon>Bacteria</taxon>
        <taxon>Pseudomonadati</taxon>
        <taxon>Pseudomonadota</taxon>
        <taxon>Alphaproteobacteria</taxon>
        <taxon>Sphingomonadales</taxon>
        <taxon>Sphingomonadaceae</taxon>
        <taxon>Novosphingobium</taxon>
    </lineage>
</organism>
<evidence type="ECO:0000256" key="3">
    <source>
        <dbReference type="ARBA" id="ARBA00022679"/>
    </source>
</evidence>
<dbReference type="Pfam" id="PF01471">
    <property type="entry name" value="PG_binding_1"/>
    <property type="match status" value="1"/>
</dbReference>
<dbReference type="InterPro" id="IPR036365">
    <property type="entry name" value="PGBD-like_sf"/>
</dbReference>
<keyword evidence="6 7" id="KW-0961">Cell wall biogenesis/degradation</keyword>
<evidence type="ECO:0000256" key="5">
    <source>
        <dbReference type="ARBA" id="ARBA00022984"/>
    </source>
</evidence>
<gene>
    <name evidence="9" type="ORF">WG901_22040</name>
</gene>
<comment type="pathway">
    <text evidence="1 7">Cell wall biogenesis; peptidoglycan biosynthesis.</text>
</comment>
<dbReference type="CDD" id="cd16913">
    <property type="entry name" value="YkuD_like"/>
    <property type="match status" value="1"/>
</dbReference>
<dbReference type="InterPro" id="IPR036366">
    <property type="entry name" value="PGBDSf"/>
</dbReference>
<dbReference type="PANTHER" id="PTHR30582:SF30">
    <property type="entry name" value="BLR4375 PROTEIN"/>
    <property type="match status" value="1"/>
</dbReference>
<evidence type="ECO:0000256" key="7">
    <source>
        <dbReference type="PROSITE-ProRule" id="PRU01373"/>
    </source>
</evidence>
<protein>
    <submittedName>
        <fullName evidence="9">L,D-transpeptidase family protein</fullName>
    </submittedName>
</protein>
<dbReference type="InterPro" id="IPR038063">
    <property type="entry name" value="Transpep_catalytic_dom"/>
</dbReference>
<evidence type="ECO:0000313" key="9">
    <source>
        <dbReference type="EMBL" id="MEJ5979351.1"/>
    </source>
</evidence>
<name>A0ABU8S1W4_9SPHN</name>
<keyword evidence="5 7" id="KW-0573">Peptidoglycan synthesis</keyword>